<dbReference type="GO" id="GO:0005634">
    <property type="term" value="C:nucleus"/>
    <property type="evidence" value="ECO:0007669"/>
    <property type="project" value="UniProtKB-SubCell"/>
</dbReference>
<keyword evidence="8" id="KW-0805">Transcription regulation</keyword>
<name>A0AAD8YUJ2_9TELE</name>
<sequence length="659" mass="73247">MGPTRLGPAALRLEKCGFTNSIYGEEPLSQYSRTSSSQYCLTHSFHPESVNLCGLSKTPVPIITAGGLDLASVALSTQGSIMYQCVSEVQSDLPWPYPGESDLCQLASTFSAPSASFSPSFSTHSYCNGSELLSSPSLSTPLAPPMGQGFLTDDKQQEMHPEVCLYPKTLKQEPASKFEACNKELFCSENSEEPFNLNYRHRYPCSSPSSNKELTQQVNLHKSPAVPHKDPCTMLHCPADIDQKVNSFAWNEQPCQWMDCRASYEQKEELVRHIEKVHVDQRKGEDFTCFWAGCVRRCKPFNARYKLLIHMRVHSGEKPNRCMFEGCDKAFSRLENLKIHLRSHTGEKPYVCQYSGCLKAFSNSSDRAKHQRTHLDTKPYACQLPGCSKRYTDPSSLRKHVKAHSAKTLHTPDKCCLDLERMIAKDCLTLEPLHSSAPSLHGRGQLEHRSFYELQQNSLTVFSGSRISCNITSSEAGNTMLVKTSRLSSMELSDPNPQTQPAPLHNTKSAPYRLSCPLLPGSSLVSSPGEVQPASVKQAPSTSPTQNLDLFQSEQSVKHHGNLILLRSLASSPPSGFQSFHGRSDRNEIEDNGAKLHNCDKNRHPFIPNPSSSVDFGLSQDTQTFGGHHFSACPDEGLLLQMDMYDHCLGQIYSLYAET</sequence>
<dbReference type="SMART" id="SM00355">
    <property type="entry name" value="ZnF_C2H2"/>
    <property type="match status" value="5"/>
</dbReference>
<evidence type="ECO:0000259" key="14">
    <source>
        <dbReference type="PROSITE" id="PS50157"/>
    </source>
</evidence>
<keyword evidence="4" id="KW-0479">Metal-binding</keyword>
<dbReference type="PANTHER" id="PTHR45718:SF3">
    <property type="entry name" value="ZINC FINGER PROTEIN GLIS1"/>
    <property type="match status" value="1"/>
</dbReference>
<protein>
    <recommendedName>
        <fullName evidence="14">C2H2-type domain-containing protein</fullName>
    </recommendedName>
</protein>
<keyword evidence="10" id="KW-0804">Transcription</keyword>
<feature type="domain" description="C2H2-type" evidence="14">
    <location>
        <begin position="380"/>
        <end position="409"/>
    </location>
</feature>
<evidence type="ECO:0000256" key="11">
    <source>
        <dbReference type="ARBA" id="ARBA00023242"/>
    </source>
</evidence>
<keyword evidence="3" id="KW-0678">Repressor</keyword>
<dbReference type="PANTHER" id="PTHR45718">
    <property type="entry name" value="TRANSCRIPTIONAL ACTIVATOR CUBITUS INTERRUPTUS"/>
    <property type="match status" value="1"/>
</dbReference>
<evidence type="ECO:0000256" key="7">
    <source>
        <dbReference type="ARBA" id="ARBA00022833"/>
    </source>
</evidence>
<evidence type="ECO:0000256" key="2">
    <source>
        <dbReference type="ARBA" id="ARBA00010831"/>
    </source>
</evidence>
<dbReference type="FunFam" id="3.30.160.60:FF:000048">
    <property type="entry name" value="GLI family zinc finger 3"/>
    <property type="match status" value="1"/>
</dbReference>
<evidence type="ECO:0000256" key="13">
    <source>
        <dbReference type="SAM" id="MobiDB-lite"/>
    </source>
</evidence>
<dbReference type="GO" id="GO:0000981">
    <property type="term" value="F:DNA-binding transcription factor activity, RNA polymerase II-specific"/>
    <property type="evidence" value="ECO:0007669"/>
    <property type="project" value="TreeGrafter"/>
</dbReference>
<dbReference type="Pfam" id="PF00096">
    <property type="entry name" value="zf-C2H2"/>
    <property type="match status" value="3"/>
</dbReference>
<evidence type="ECO:0000313" key="15">
    <source>
        <dbReference type="EMBL" id="KAK1786263.1"/>
    </source>
</evidence>
<dbReference type="FunFam" id="3.30.160.60:FF:000036">
    <property type="entry name" value="GLI family zinc finger 3"/>
    <property type="match status" value="1"/>
</dbReference>
<dbReference type="InterPro" id="IPR043359">
    <property type="entry name" value="GLI-like"/>
</dbReference>
<feature type="domain" description="C2H2-type" evidence="14">
    <location>
        <begin position="287"/>
        <end position="319"/>
    </location>
</feature>
<dbReference type="FunFam" id="3.30.160.60:FF:000031">
    <property type="entry name" value="GLI family zinc finger 3"/>
    <property type="match status" value="1"/>
</dbReference>
<dbReference type="InterPro" id="IPR036236">
    <property type="entry name" value="Znf_C2H2_sf"/>
</dbReference>
<keyword evidence="16" id="KW-1185">Reference proteome</keyword>
<proteinExistence type="inferred from homology"/>
<evidence type="ECO:0000256" key="10">
    <source>
        <dbReference type="ARBA" id="ARBA00023163"/>
    </source>
</evidence>
<dbReference type="InterPro" id="IPR056436">
    <property type="entry name" value="Znf-C2H2_ZIC1-5/GLI1-3-like"/>
</dbReference>
<dbReference type="GO" id="GO:0000978">
    <property type="term" value="F:RNA polymerase II cis-regulatory region sequence-specific DNA binding"/>
    <property type="evidence" value="ECO:0007669"/>
    <property type="project" value="TreeGrafter"/>
</dbReference>
<dbReference type="Pfam" id="PF23561">
    <property type="entry name" value="zf-C2H2_15"/>
    <property type="match status" value="1"/>
</dbReference>
<keyword evidence="5" id="KW-0677">Repeat</keyword>
<dbReference type="PROSITE" id="PS50157">
    <property type="entry name" value="ZINC_FINGER_C2H2_2"/>
    <property type="match status" value="5"/>
</dbReference>
<organism evidence="15 16">
    <name type="scientific">Electrophorus voltai</name>
    <dbReference type="NCBI Taxonomy" id="2609070"/>
    <lineage>
        <taxon>Eukaryota</taxon>
        <taxon>Metazoa</taxon>
        <taxon>Chordata</taxon>
        <taxon>Craniata</taxon>
        <taxon>Vertebrata</taxon>
        <taxon>Euteleostomi</taxon>
        <taxon>Actinopterygii</taxon>
        <taxon>Neopterygii</taxon>
        <taxon>Teleostei</taxon>
        <taxon>Ostariophysi</taxon>
        <taxon>Gymnotiformes</taxon>
        <taxon>Gymnotoidei</taxon>
        <taxon>Gymnotidae</taxon>
        <taxon>Electrophorus</taxon>
    </lineage>
</organism>
<evidence type="ECO:0000256" key="9">
    <source>
        <dbReference type="ARBA" id="ARBA00023125"/>
    </source>
</evidence>
<keyword evidence="9" id="KW-0238">DNA-binding</keyword>
<dbReference type="EMBL" id="JAROKS010000025">
    <property type="protein sequence ID" value="KAK1786263.1"/>
    <property type="molecule type" value="Genomic_DNA"/>
</dbReference>
<feature type="domain" description="C2H2-type" evidence="14">
    <location>
        <begin position="253"/>
        <end position="283"/>
    </location>
</feature>
<comment type="subcellular location">
    <subcellularLocation>
        <location evidence="1">Nucleus</location>
    </subcellularLocation>
</comment>
<evidence type="ECO:0000256" key="1">
    <source>
        <dbReference type="ARBA" id="ARBA00004123"/>
    </source>
</evidence>
<feature type="domain" description="C2H2-type" evidence="14">
    <location>
        <begin position="350"/>
        <end position="379"/>
    </location>
</feature>
<evidence type="ECO:0000256" key="5">
    <source>
        <dbReference type="ARBA" id="ARBA00022737"/>
    </source>
</evidence>
<feature type="domain" description="C2H2-type" evidence="14">
    <location>
        <begin position="320"/>
        <end position="349"/>
    </location>
</feature>
<dbReference type="Gene3D" id="3.30.160.60">
    <property type="entry name" value="Classic Zinc Finger"/>
    <property type="match status" value="5"/>
</dbReference>
<dbReference type="InterPro" id="IPR013087">
    <property type="entry name" value="Znf_C2H2_type"/>
</dbReference>
<evidence type="ECO:0000256" key="6">
    <source>
        <dbReference type="ARBA" id="ARBA00022771"/>
    </source>
</evidence>
<dbReference type="Proteomes" id="UP001239994">
    <property type="component" value="Unassembled WGS sequence"/>
</dbReference>
<keyword evidence="7" id="KW-0862">Zinc</keyword>
<evidence type="ECO:0000256" key="4">
    <source>
        <dbReference type="ARBA" id="ARBA00022723"/>
    </source>
</evidence>
<keyword evidence="6 12" id="KW-0863">Zinc-finger</keyword>
<gene>
    <name evidence="15" type="ORF">P4O66_017964</name>
</gene>
<evidence type="ECO:0000313" key="16">
    <source>
        <dbReference type="Proteomes" id="UP001239994"/>
    </source>
</evidence>
<dbReference type="FunFam" id="3.30.160.60:FF:000019">
    <property type="entry name" value="GLI family zinc finger 3"/>
    <property type="match status" value="1"/>
</dbReference>
<evidence type="ECO:0000256" key="8">
    <source>
        <dbReference type="ARBA" id="ARBA00023015"/>
    </source>
</evidence>
<feature type="region of interest" description="Disordered" evidence="13">
    <location>
        <begin position="523"/>
        <end position="545"/>
    </location>
</feature>
<dbReference type="AlphaFoldDB" id="A0AAD8YUJ2"/>
<dbReference type="SUPFAM" id="SSF57667">
    <property type="entry name" value="beta-beta-alpha zinc fingers"/>
    <property type="match status" value="3"/>
</dbReference>
<dbReference type="PROSITE" id="PS00028">
    <property type="entry name" value="ZINC_FINGER_C2H2_1"/>
    <property type="match status" value="4"/>
</dbReference>
<feature type="region of interest" description="Disordered" evidence="13">
    <location>
        <begin position="488"/>
        <end position="509"/>
    </location>
</feature>
<keyword evidence="11" id="KW-0539">Nucleus</keyword>
<evidence type="ECO:0000256" key="12">
    <source>
        <dbReference type="PROSITE-ProRule" id="PRU00042"/>
    </source>
</evidence>
<dbReference type="GO" id="GO:0008270">
    <property type="term" value="F:zinc ion binding"/>
    <property type="evidence" value="ECO:0007669"/>
    <property type="project" value="UniProtKB-KW"/>
</dbReference>
<comment type="caution">
    <text evidence="15">The sequence shown here is derived from an EMBL/GenBank/DDBJ whole genome shotgun (WGS) entry which is preliminary data.</text>
</comment>
<comment type="similarity">
    <text evidence="2">Belongs to the GLI C2H2-type zinc-finger protein family.</text>
</comment>
<evidence type="ECO:0000256" key="3">
    <source>
        <dbReference type="ARBA" id="ARBA00022491"/>
    </source>
</evidence>
<reference evidence="15" key="1">
    <citation type="submission" date="2023-03" db="EMBL/GenBank/DDBJ databases">
        <title>Electrophorus voltai genome.</title>
        <authorList>
            <person name="Bian C."/>
        </authorList>
    </citation>
    <scope>NUCLEOTIDE SEQUENCE</scope>
    <source>
        <strain evidence="15">CB-2022</strain>
        <tissue evidence="15">Muscle</tissue>
    </source>
</reference>
<dbReference type="FunFam" id="3.30.160.60:FF:000453">
    <property type="entry name" value="GLIS family zinc finger 3"/>
    <property type="match status" value="1"/>
</dbReference>
<accession>A0AAD8YUJ2</accession>